<evidence type="ECO:0000313" key="2">
    <source>
        <dbReference type="EMBL" id="AKG44736.1"/>
    </source>
</evidence>
<dbReference type="Proteomes" id="UP000034034">
    <property type="component" value="Chromosome"/>
</dbReference>
<keyword evidence="2" id="KW-0808">Transferase</keyword>
<proteinExistence type="predicted"/>
<accession>A0A0F7CPI8</accession>
<reference evidence="2" key="1">
    <citation type="submission" date="2019-08" db="EMBL/GenBank/DDBJ databases">
        <title>Complete genome sequence of a mangrove-derived Streptomyces xiamenensis.</title>
        <authorList>
            <person name="Xu J."/>
        </authorList>
    </citation>
    <scope>NUCLEOTIDE SEQUENCE</scope>
    <source>
        <strain evidence="2">318</strain>
    </source>
</reference>
<keyword evidence="3" id="KW-1185">Reference proteome</keyword>
<dbReference type="KEGG" id="sxi:SXIM_33520"/>
<name>A0A0F7CPI8_9ACTN</name>
<organism evidence="2 3">
    <name type="scientific">Streptomyces xiamenensis</name>
    <dbReference type="NCBI Taxonomy" id="408015"/>
    <lineage>
        <taxon>Bacteria</taxon>
        <taxon>Bacillati</taxon>
        <taxon>Actinomycetota</taxon>
        <taxon>Actinomycetes</taxon>
        <taxon>Kitasatosporales</taxon>
        <taxon>Streptomycetaceae</taxon>
        <taxon>Streptomyces</taxon>
    </lineage>
</organism>
<dbReference type="InterPro" id="IPR013216">
    <property type="entry name" value="Methyltransf_11"/>
</dbReference>
<gene>
    <name evidence="2" type="ORF">SXIM_33520</name>
</gene>
<dbReference type="PATRIC" id="fig|408015.6.peg.3393"/>
<dbReference type="PANTHER" id="PTHR43591:SF24">
    <property type="entry name" value="2-METHOXY-6-POLYPRENYL-1,4-BENZOQUINOL METHYLASE, MITOCHONDRIAL"/>
    <property type="match status" value="1"/>
</dbReference>
<dbReference type="HOGENOM" id="CLU_049749_0_0_11"/>
<feature type="domain" description="Methyltransferase type 11" evidence="1">
    <location>
        <begin position="13"/>
        <end position="107"/>
    </location>
</feature>
<dbReference type="RefSeq" id="WP_246156893.1">
    <property type="nucleotide sequence ID" value="NZ_CP009922.3"/>
</dbReference>
<dbReference type="EMBL" id="CP009922">
    <property type="protein sequence ID" value="AKG44736.1"/>
    <property type="molecule type" value="Genomic_DNA"/>
</dbReference>
<keyword evidence="2" id="KW-0489">Methyltransferase</keyword>
<dbReference type="STRING" id="408015.SXIM_33520"/>
<dbReference type="AlphaFoldDB" id="A0A0F7CPI8"/>
<dbReference type="CDD" id="cd02440">
    <property type="entry name" value="AdoMet_MTases"/>
    <property type="match status" value="1"/>
</dbReference>
<dbReference type="InterPro" id="IPR029063">
    <property type="entry name" value="SAM-dependent_MTases_sf"/>
</dbReference>
<evidence type="ECO:0000259" key="1">
    <source>
        <dbReference type="Pfam" id="PF08241"/>
    </source>
</evidence>
<protein>
    <submittedName>
        <fullName evidence="2">Type 11 methyltransferase</fullName>
    </submittedName>
</protein>
<dbReference type="GO" id="GO:0008757">
    <property type="term" value="F:S-adenosylmethionine-dependent methyltransferase activity"/>
    <property type="evidence" value="ECO:0007669"/>
    <property type="project" value="InterPro"/>
</dbReference>
<dbReference type="Pfam" id="PF08241">
    <property type="entry name" value="Methyltransf_11"/>
    <property type="match status" value="1"/>
</dbReference>
<sequence>MIPAGIAGQRVIELGCGTGYVSAWLARAGARVVGVDVSARQLETARALRDEFGLGFALVQADAGRVPCRDGVFDFAISEYGASLWCDPHQWIPEAARLLTPGGRLVFLRPSPLFAMCLPEHGQVRTELLRPLFGLRRLEWERGATEFNLPHGELIGLLRENGFEVEKLLELAAPEGDPGTRWFSDDSTVEPGWARQWPTEEIWKVRRAV</sequence>
<dbReference type="GO" id="GO:0032259">
    <property type="term" value="P:methylation"/>
    <property type="evidence" value="ECO:0007669"/>
    <property type="project" value="UniProtKB-KW"/>
</dbReference>
<dbReference type="SUPFAM" id="SSF53335">
    <property type="entry name" value="S-adenosyl-L-methionine-dependent methyltransferases"/>
    <property type="match status" value="1"/>
</dbReference>
<dbReference type="PANTHER" id="PTHR43591">
    <property type="entry name" value="METHYLTRANSFERASE"/>
    <property type="match status" value="1"/>
</dbReference>
<dbReference type="Gene3D" id="3.40.50.150">
    <property type="entry name" value="Vaccinia Virus protein VP39"/>
    <property type="match status" value="1"/>
</dbReference>
<evidence type="ECO:0000313" key="3">
    <source>
        <dbReference type="Proteomes" id="UP000034034"/>
    </source>
</evidence>